<feature type="transmembrane region" description="Helical" evidence="8">
    <location>
        <begin position="316"/>
        <end position="337"/>
    </location>
</feature>
<keyword evidence="5 8" id="KW-1133">Transmembrane helix</keyword>
<evidence type="ECO:0000313" key="10">
    <source>
        <dbReference type="Proteomes" id="UP000011668"/>
    </source>
</evidence>
<dbReference type="OMA" id="IAPRTHI"/>
<dbReference type="Proteomes" id="UP000011668">
    <property type="component" value="Unassembled WGS sequence"/>
</dbReference>
<gene>
    <name evidence="9" type="ORF">AG1IA_01051</name>
</gene>
<evidence type="ECO:0000256" key="7">
    <source>
        <dbReference type="SAM" id="MobiDB-lite"/>
    </source>
</evidence>
<feature type="transmembrane region" description="Helical" evidence="8">
    <location>
        <begin position="435"/>
        <end position="452"/>
    </location>
</feature>
<dbReference type="OrthoDB" id="413079at2759"/>
<organism evidence="9 10">
    <name type="scientific">Thanatephorus cucumeris (strain AG1-IA)</name>
    <name type="common">Rice sheath blight fungus</name>
    <name type="synonym">Rhizoctonia solani</name>
    <dbReference type="NCBI Taxonomy" id="983506"/>
    <lineage>
        <taxon>Eukaryota</taxon>
        <taxon>Fungi</taxon>
        <taxon>Dikarya</taxon>
        <taxon>Basidiomycota</taxon>
        <taxon>Agaricomycotina</taxon>
        <taxon>Agaricomycetes</taxon>
        <taxon>Cantharellales</taxon>
        <taxon>Ceratobasidiaceae</taxon>
        <taxon>Rhizoctonia</taxon>
        <taxon>Rhizoctonia solani AG-1</taxon>
    </lineage>
</organism>
<accession>L8X3M1</accession>
<dbReference type="Gene3D" id="1.20.1250.20">
    <property type="entry name" value="MFS general substrate transporter like domains"/>
    <property type="match status" value="1"/>
</dbReference>
<evidence type="ECO:0000256" key="1">
    <source>
        <dbReference type="ARBA" id="ARBA00004127"/>
    </source>
</evidence>
<sequence length="778" mass="85507">MIESKFNINLDISRPECPLAWYPTSDKSVTEQDIVGTNLHTAELLTLGASHLRRPYTHLPESVTSSWALEGGCSIWVIQDTATPIHDPPNRLIPEMWPGEVIYDYYLTSFRARTDNLGLQKWKLRVQNLDNIKAAAPPVKGETLESASYSARHRLRAIVCGFSDSTSPPNLSHPMSPPPEESQQSTNVLLSVAPAGLRERRASAHAPTSVRSVLDMTGVPAAPENAVDTEDTDVPVKEDIKPTTIPEIPILSQLPSLYIDKQNASISGYTPGSITPGYSGTNTPAAARENYFENAFESSGNIASSHPDTPRLKRRLALSFFGFFCAGWSDGITGTVLPRFEETYHVDYLTVSLLFVASTVGFAIGTAIIEPLFNGLGRFSLAARHRRYFPVFPSHISRVQTGVSLSQGRCGVLFFGGLSQAIYFTIAAAKAPFPAMIIGFGFSGIGISLLSGESSLINYLREGISLRDVPVGVGAFASPLVGQTLLARGWEWPRFFIISVCLSCLNTILIVYTFHTTPQEFREEKAKAIELLRQGAEDIELEGHGNDSGETTVSGSPHRHSRSRSAGERSGMWFEHWLAFSDGSLRPAMRMTLTSPIVWIFAIFLCTYTGRNNNRRMDATLIQTPLVMLQVVSSYFLARTQGGTFLTHFRFLGWTRCWPPPPWTNVSIREKHLVHIYIGTYSAWESILLLTDHAGVALLMTILVWKVPSFVGNAFCTAIVGFVLGPFHWPPNIGSALYPFVTGVLANAKGVAVLQPMMLGILSVMAGLWCFFPTRSIT</sequence>
<feature type="transmembrane region" description="Helical" evidence="8">
    <location>
        <begin position="349"/>
        <end position="369"/>
    </location>
</feature>
<protein>
    <recommendedName>
        <fullName evidence="11">MFS_1 domain-containing protein</fullName>
    </recommendedName>
</protein>
<comment type="caution">
    <text evidence="9">The sequence shown here is derived from an EMBL/GenBank/DDBJ whole genome shotgun (WGS) entry which is preliminary data.</text>
</comment>
<evidence type="ECO:0000256" key="8">
    <source>
        <dbReference type="SAM" id="Phobius"/>
    </source>
</evidence>
<dbReference type="GO" id="GO:0016020">
    <property type="term" value="C:membrane"/>
    <property type="evidence" value="ECO:0007669"/>
    <property type="project" value="TreeGrafter"/>
</dbReference>
<dbReference type="AlphaFoldDB" id="L8X3M1"/>
<keyword evidence="4 8" id="KW-0812">Transmembrane</keyword>
<feature type="transmembrane region" description="Helical" evidence="8">
    <location>
        <begin position="750"/>
        <end position="772"/>
    </location>
</feature>
<feature type="transmembrane region" description="Helical" evidence="8">
    <location>
        <begin position="588"/>
        <end position="608"/>
    </location>
</feature>
<evidence type="ECO:0000256" key="2">
    <source>
        <dbReference type="ARBA" id="ARBA00008335"/>
    </source>
</evidence>
<proteinExistence type="inferred from homology"/>
<dbReference type="SUPFAM" id="SSF103473">
    <property type="entry name" value="MFS general substrate transporter"/>
    <property type="match status" value="1"/>
</dbReference>
<name>L8X3M1_THACA</name>
<comment type="subcellular location">
    <subcellularLocation>
        <location evidence="1">Endomembrane system</location>
        <topology evidence="1">Multi-pass membrane protein</topology>
    </subcellularLocation>
</comment>
<dbReference type="PANTHER" id="PTHR23514">
    <property type="entry name" value="BYPASS OF STOP CODON PROTEIN 6"/>
    <property type="match status" value="1"/>
</dbReference>
<evidence type="ECO:0000256" key="6">
    <source>
        <dbReference type="ARBA" id="ARBA00023136"/>
    </source>
</evidence>
<dbReference type="GO" id="GO:0012505">
    <property type="term" value="C:endomembrane system"/>
    <property type="evidence" value="ECO:0007669"/>
    <property type="project" value="UniProtKB-SubCell"/>
</dbReference>
<dbReference type="InterPro" id="IPR051788">
    <property type="entry name" value="MFS_Transporter"/>
</dbReference>
<feature type="transmembrane region" description="Helical" evidence="8">
    <location>
        <begin position="495"/>
        <end position="514"/>
    </location>
</feature>
<keyword evidence="10" id="KW-1185">Reference proteome</keyword>
<evidence type="ECO:0000256" key="3">
    <source>
        <dbReference type="ARBA" id="ARBA00022448"/>
    </source>
</evidence>
<keyword evidence="3" id="KW-0813">Transport</keyword>
<comment type="similarity">
    <text evidence="2">Belongs to the major facilitator superfamily.</text>
</comment>
<evidence type="ECO:0000313" key="9">
    <source>
        <dbReference type="EMBL" id="ELU44896.1"/>
    </source>
</evidence>
<dbReference type="InterPro" id="IPR036259">
    <property type="entry name" value="MFS_trans_sf"/>
</dbReference>
<feature type="region of interest" description="Disordered" evidence="7">
    <location>
        <begin position="541"/>
        <end position="567"/>
    </location>
</feature>
<evidence type="ECO:0008006" key="11">
    <source>
        <dbReference type="Google" id="ProtNLM"/>
    </source>
</evidence>
<dbReference type="PANTHER" id="PTHR23514:SF3">
    <property type="entry name" value="BYPASS OF STOP CODON PROTEIN 6"/>
    <property type="match status" value="1"/>
</dbReference>
<evidence type="ECO:0000256" key="4">
    <source>
        <dbReference type="ARBA" id="ARBA00022692"/>
    </source>
</evidence>
<keyword evidence="6 8" id="KW-0472">Membrane</keyword>
<reference evidence="9 10" key="1">
    <citation type="journal article" date="2013" name="Nat. Commun.">
        <title>The evolution and pathogenic mechanisms of the rice sheath blight pathogen.</title>
        <authorList>
            <person name="Zheng A."/>
            <person name="Lin R."/>
            <person name="Xu L."/>
            <person name="Qin P."/>
            <person name="Tang C."/>
            <person name="Ai P."/>
            <person name="Zhang D."/>
            <person name="Liu Y."/>
            <person name="Sun Z."/>
            <person name="Feng H."/>
            <person name="Wang Y."/>
            <person name="Chen Y."/>
            <person name="Liang X."/>
            <person name="Fu R."/>
            <person name="Li Q."/>
            <person name="Zhang J."/>
            <person name="Yu X."/>
            <person name="Xie Z."/>
            <person name="Ding L."/>
            <person name="Guan P."/>
            <person name="Tang J."/>
            <person name="Liang Y."/>
            <person name="Wang S."/>
            <person name="Deng Q."/>
            <person name="Li S."/>
            <person name="Zhu J."/>
            <person name="Wang L."/>
            <person name="Liu H."/>
            <person name="Li P."/>
        </authorList>
    </citation>
    <scope>NUCLEOTIDE SEQUENCE [LARGE SCALE GENOMIC DNA]</scope>
    <source>
        <strain evidence="10">AG-1 IA</strain>
    </source>
</reference>
<feature type="transmembrane region" description="Helical" evidence="8">
    <location>
        <begin position="710"/>
        <end position="730"/>
    </location>
</feature>
<evidence type="ECO:0000256" key="5">
    <source>
        <dbReference type="ARBA" id="ARBA00022989"/>
    </source>
</evidence>
<dbReference type="HOGENOM" id="CLU_359874_0_0_1"/>
<feature type="region of interest" description="Disordered" evidence="7">
    <location>
        <begin position="165"/>
        <end position="184"/>
    </location>
</feature>
<dbReference type="EMBL" id="AFRT01000247">
    <property type="protein sequence ID" value="ELU44896.1"/>
    <property type="molecule type" value="Genomic_DNA"/>
</dbReference>
<feature type="transmembrane region" description="Helical" evidence="8">
    <location>
        <begin position="410"/>
        <end position="429"/>
    </location>
</feature>